<sequence>MEPTAHGGTSSAIAAVAQALCYKRGHIVSSGAPTYDTVTHGASGMIIHLAIEIMTKSLKKVPLSEISKFNVVTLVLASGRLSLPVYFLTVSWRVVKFTTRLGDANRSLEPGGARLRPGFIAPEPRSVVSRWQCPYESSRKTNLPRLTEKEYCDAAYVTPPSLLWVMMLFELGLDPKGSTFPERFSCENGPSRRRVT</sequence>
<organism evidence="1 2">
    <name type="scientific">Lasiosphaeria miniovina</name>
    <dbReference type="NCBI Taxonomy" id="1954250"/>
    <lineage>
        <taxon>Eukaryota</taxon>
        <taxon>Fungi</taxon>
        <taxon>Dikarya</taxon>
        <taxon>Ascomycota</taxon>
        <taxon>Pezizomycotina</taxon>
        <taxon>Sordariomycetes</taxon>
        <taxon>Sordariomycetidae</taxon>
        <taxon>Sordariales</taxon>
        <taxon>Lasiosphaeriaceae</taxon>
        <taxon>Lasiosphaeria</taxon>
    </lineage>
</organism>
<evidence type="ECO:0000313" key="1">
    <source>
        <dbReference type="EMBL" id="KAK0718573.1"/>
    </source>
</evidence>
<name>A0AA40AMI4_9PEZI</name>
<accession>A0AA40AMI4</accession>
<reference evidence="1" key="1">
    <citation type="submission" date="2023-06" db="EMBL/GenBank/DDBJ databases">
        <title>Genome-scale phylogeny and comparative genomics of the fungal order Sordariales.</title>
        <authorList>
            <consortium name="Lawrence Berkeley National Laboratory"/>
            <person name="Hensen N."/>
            <person name="Bonometti L."/>
            <person name="Westerberg I."/>
            <person name="Brannstrom I.O."/>
            <person name="Guillou S."/>
            <person name="Cros-Aarteil S."/>
            <person name="Calhoun S."/>
            <person name="Haridas S."/>
            <person name="Kuo A."/>
            <person name="Mondo S."/>
            <person name="Pangilinan J."/>
            <person name="Riley R."/>
            <person name="LaButti K."/>
            <person name="Andreopoulos B."/>
            <person name="Lipzen A."/>
            <person name="Chen C."/>
            <person name="Yanf M."/>
            <person name="Daum C."/>
            <person name="Ng V."/>
            <person name="Clum A."/>
            <person name="Steindorff A."/>
            <person name="Ohm R."/>
            <person name="Martin F."/>
            <person name="Silar P."/>
            <person name="Natvig D."/>
            <person name="Lalanne C."/>
            <person name="Gautier V."/>
            <person name="Ament-velasquez S.L."/>
            <person name="Kruys A."/>
            <person name="Hutchinson M.I."/>
            <person name="Powell A.J."/>
            <person name="Barry K."/>
            <person name="Miller A.N."/>
            <person name="Grigoriev I.V."/>
            <person name="Debuchy R."/>
            <person name="Gladieux P."/>
            <person name="Thoren M.H."/>
            <person name="Johannesson H."/>
        </authorList>
    </citation>
    <scope>NUCLEOTIDE SEQUENCE</scope>
    <source>
        <strain evidence="1">SMH2392-1A</strain>
    </source>
</reference>
<gene>
    <name evidence="1" type="ORF">B0T26DRAFT_803386</name>
</gene>
<dbReference type="RefSeq" id="XP_060297366.1">
    <property type="nucleotide sequence ID" value="XM_060447083.1"/>
</dbReference>
<dbReference type="GeneID" id="85330353"/>
<keyword evidence="2" id="KW-1185">Reference proteome</keyword>
<evidence type="ECO:0000313" key="2">
    <source>
        <dbReference type="Proteomes" id="UP001172101"/>
    </source>
</evidence>
<dbReference type="AlphaFoldDB" id="A0AA40AMI4"/>
<comment type="caution">
    <text evidence="1">The sequence shown here is derived from an EMBL/GenBank/DDBJ whole genome shotgun (WGS) entry which is preliminary data.</text>
</comment>
<dbReference type="EMBL" id="JAUIRO010000004">
    <property type="protein sequence ID" value="KAK0718573.1"/>
    <property type="molecule type" value="Genomic_DNA"/>
</dbReference>
<dbReference type="Proteomes" id="UP001172101">
    <property type="component" value="Unassembled WGS sequence"/>
</dbReference>
<protein>
    <submittedName>
        <fullName evidence="1">Uncharacterized protein</fullName>
    </submittedName>
</protein>
<proteinExistence type="predicted"/>